<sequence>MEIPYIGITFIICTVLSAGYMAFQHGVVKTVAVQTSIATTSFIYILTFFLLLAYNKKLYRNKSFRRHVHSLTEIYQLSENIRTGRQLVPVFFLHFISAIVTTIFAFFLFYVPYWNSYWLSIIEIVTNCVGAIINFTIQSAIIYFHPLLNRKATLIFVECLKLLKIKVTAIEQPVNFPRTIDGAVLIKKTTEEANEYFRVLHDSWELTKL</sequence>
<evidence type="ECO:0000313" key="4">
    <source>
        <dbReference type="WBParaSite" id="jg26015"/>
    </source>
</evidence>
<comment type="similarity">
    <text evidence="1">Belongs to the nematode receptor-like protein sre family.</text>
</comment>
<keyword evidence="2" id="KW-1133">Transmembrane helix</keyword>
<dbReference type="Proteomes" id="UP000887574">
    <property type="component" value="Unplaced"/>
</dbReference>
<dbReference type="AlphaFoldDB" id="A0A915E5K2"/>
<keyword evidence="2" id="KW-0812">Transmembrane</keyword>
<feature type="transmembrane region" description="Helical" evidence="2">
    <location>
        <begin position="5"/>
        <end position="23"/>
    </location>
</feature>
<dbReference type="InterPro" id="IPR052854">
    <property type="entry name" value="Serpentine_rcpt_epsilon"/>
</dbReference>
<evidence type="ECO:0000256" key="1">
    <source>
        <dbReference type="ARBA" id="ARBA00006803"/>
    </source>
</evidence>
<dbReference type="WBParaSite" id="jg26015">
    <property type="protein sequence ID" value="jg26015"/>
    <property type="gene ID" value="jg26015"/>
</dbReference>
<feature type="transmembrane region" description="Helical" evidence="2">
    <location>
        <begin position="117"/>
        <end position="144"/>
    </location>
</feature>
<dbReference type="GO" id="GO:0016020">
    <property type="term" value="C:membrane"/>
    <property type="evidence" value="ECO:0007669"/>
    <property type="project" value="InterPro"/>
</dbReference>
<dbReference type="InterPro" id="IPR004151">
    <property type="entry name" value="7TM_GPCR_serpentine_rcpt_Sre"/>
</dbReference>
<keyword evidence="2" id="KW-0472">Membrane</keyword>
<feature type="transmembrane region" description="Helical" evidence="2">
    <location>
        <begin position="35"/>
        <end position="55"/>
    </location>
</feature>
<feature type="transmembrane region" description="Helical" evidence="2">
    <location>
        <begin position="87"/>
        <end position="111"/>
    </location>
</feature>
<reference evidence="4" key="1">
    <citation type="submission" date="2022-11" db="UniProtKB">
        <authorList>
            <consortium name="WormBaseParasite"/>
        </authorList>
    </citation>
    <scope>IDENTIFICATION</scope>
</reference>
<dbReference type="PANTHER" id="PTHR47518:SF9">
    <property type="entry name" value="SERPENTINE RECEPTOR, CLASS T"/>
    <property type="match status" value="1"/>
</dbReference>
<evidence type="ECO:0000256" key="2">
    <source>
        <dbReference type="SAM" id="Phobius"/>
    </source>
</evidence>
<evidence type="ECO:0000313" key="3">
    <source>
        <dbReference type="Proteomes" id="UP000887574"/>
    </source>
</evidence>
<dbReference type="GO" id="GO:0007606">
    <property type="term" value="P:sensory perception of chemical stimulus"/>
    <property type="evidence" value="ECO:0007669"/>
    <property type="project" value="InterPro"/>
</dbReference>
<proteinExistence type="inferred from homology"/>
<keyword evidence="3" id="KW-1185">Reference proteome</keyword>
<dbReference type="Pfam" id="PF03125">
    <property type="entry name" value="Sre"/>
    <property type="match status" value="1"/>
</dbReference>
<dbReference type="PANTHER" id="PTHR47518">
    <property type="entry name" value="SERPENTINE RECEPTOR CLASS EPSILON-13-RELATED"/>
    <property type="match status" value="1"/>
</dbReference>
<accession>A0A915E5K2</accession>
<protein>
    <submittedName>
        <fullName evidence="4">Uncharacterized protein</fullName>
    </submittedName>
</protein>
<organism evidence="3 4">
    <name type="scientific">Ditylenchus dipsaci</name>
    <dbReference type="NCBI Taxonomy" id="166011"/>
    <lineage>
        <taxon>Eukaryota</taxon>
        <taxon>Metazoa</taxon>
        <taxon>Ecdysozoa</taxon>
        <taxon>Nematoda</taxon>
        <taxon>Chromadorea</taxon>
        <taxon>Rhabditida</taxon>
        <taxon>Tylenchina</taxon>
        <taxon>Tylenchomorpha</taxon>
        <taxon>Sphaerularioidea</taxon>
        <taxon>Anguinidae</taxon>
        <taxon>Anguininae</taxon>
        <taxon>Ditylenchus</taxon>
    </lineage>
</organism>
<name>A0A915E5K2_9BILA</name>